<gene>
    <name evidence="2" type="ORF">BCF74_108102</name>
</gene>
<evidence type="ECO:0000259" key="1">
    <source>
        <dbReference type="Pfam" id="PF11716"/>
    </source>
</evidence>
<dbReference type="Gene3D" id="1.20.120.450">
    <property type="entry name" value="dinb family like domain"/>
    <property type="match status" value="1"/>
</dbReference>
<organism evidence="2 3">
    <name type="scientific">Knoellia remsis</name>
    <dbReference type="NCBI Taxonomy" id="407159"/>
    <lineage>
        <taxon>Bacteria</taxon>
        <taxon>Bacillati</taxon>
        <taxon>Actinomycetota</taxon>
        <taxon>Actinomycetes</taxon>
        <taxon>Micrococcales</taxon>
        <taxon>Intrasporangiaceae</taxon>
        <taxon>Knoellia</taxon>
    </lineage>
</organism>
<dbReference type="Pfam" id="PF11716">
    <property type="entry name" value="MDMPI_N"/>
    <property type="match status" value="1"/>
</dbReference>
<keyword evidence="2" id="KW-0670">Pyruvate</keyword>
<evidence type="ECO:0000313" key="3">
    <source>
        <dbReference type="Proteomes" id="UP000237822"/>
    </source>
</evidence>
<sequence>MSALDAGGLARVGAGTSAFLETVAGIGDDDFGRSTLLPRWRVAHVVAHVHFNALALQRLLTWARTGEPHPMYEPGQRDAEVEDGATWSPARLRAAVGQSAEGLLAGLDAVTSSDLATPLRSAKGREITVADVPWMRSREVWVHALDLGMPSAHLPEDVVGALLVDAAGARASASEGPALAAWLTGRAAEPPRLGPWL</sequence>
<dbReference type="NCBIfam" id="TIGR03083">
    <property type="entry name" value="maleylpyruvate isomerase family mycothiol-dependent enzyme"/>
    <property type="match status" value="1"/>
</dbReference>
<dbReference type="RefSeq" id="WP_170070158.1">
    <property type="nucleotide sequence ID" value="NZ_PVTI01000008.1"/>
</dbReference>
<name>A0A2T0UQH2_9MICO</name>
<dbReference type="InterPro" id="IPR034660">
    <property type="entry name" value="DinB/YfiT-like"/>
</dbReference>
<feature type="domain" description="Mycothiol-dependent maleylpyruvate isomerase metal-binding" evidence="1">
    <location>
        <begin position="14"/>
        <end position="147"/>
    </location>
</feature>
<keyword evidence="3" id="KW-1185">Reference proteome</keyword>
<keyword evidence="2" id="KW-0413">Isomerase</keyword>
<dbReference type="GO" id="GO:0046872">
    <property type="term" value="F:metal ion binding"/>
    <property type="evidence" value="ECO:0007669"/>
    <property type="project" value="InterPro"/>
</dbReference>
<dbReference type="SUPFAM" id="SSF109854">
    <property type="entry name" value="DinB/YfiT-like putative metalloenzymes"/>
    <property type="match status" value="1"/>
</dbReference>
<comment type="caution">
    <text evidence="2">The sequence shown here is derived from an EMBL/GenBank/DDBJ whole genome shotgun (WGS) entry which is preliminary data.</text>
</comment>
<proteinExistence type="predicted"/>
<dbReference type="InterPro" id="IPR017517">
    <property type="entry name" value="Maleyloyr_isom"/>
</dbReference>
<dbReference type="AlphaFoldDB" id="A0A2T0UQH2"/>
<reference evidence="2 3" key="1">
    <citation type="submission" date="2018-03" db="EMBL/GenBank/DDBJ databases">
        <title>Genomic Encyclopedia of Archaeal and Bacterial Type Strains, Phase II (KMG-II): from individual species to whole genera.</title>
        <authorList>
            <person name="Goeker M."/>
        </authorList>
    </citation>
    <scope>NUCLEOTIDE SEQUENCE [LARGE SCALE GENOMIC DNA]</scope>
    <source>
        <strain evidence="2 3">ATCC BAA-1496</strain>
    </source>
</reference>
<accession>A0A2T0UQH2</accession>
<evidence type="ECO:0000313" key="2">
    <source>
        <dbReference type="EMBL" id="PRY60156.1"/>
    </source>
</evidence>
<dbReference type="Proteomes" id="UP000237822">
    <property type="component" value="Unassembled WGS sequence"/>
</dbReference>
<dbReference type="InterPro" id="IPR024344">
    <property type="entry name" value="MDMPI_metal-binding"/>
</dbReference>
<protein>
    <submittedName>
        <fullName evidence="2">Maleylpyruvate isomerase</fullName>
    </submittedName>
</protein>
<dbReference type="GO" id="GO:0016853">
    <property type="term" value="F:isomerase activity"/>
    <property type="evidence" value="ECO:0007669"/>
    <property type="project" value="UniProtKB-KW"/>
</dbReference>
<dbReference type="EMBL" id="PVTI01000008">
    <property type="protein sequence ID" value="PRY60156.1"/>
    <property type="molecule type" value="Genomic_DNA"/>
</dbReference>